<accession>A0A4D9DFW8</accession>
<keyword evidence="2" id="KW-1185">Reference proteome</keyword>
<dbReference type="GO" id="GO:0004180">
    <property type="term" value="F:carboxypeptidase activity"/>
    <property type="evidence" value="ECO:0007669"/>
    <property type="project" value="UniProtKB-KW"/>
</dbReference>
<proteinExistence type="predicted"/>
<sequence>MGCLCSCPQTMLVSSTKAISQTPEMVQCGPQQFRVMNPGNQPLGSMYRGSLAEQDMQLRKVGMMERFLKVQLKTLGAMLFMPFSANTNFGIPCAPVTSPPPHTNVAYNPKEEIEQGAS</sequence>
<reference evidence="1 2" key="1">
    <citation type="submission" date="2019-04" db="EMBL/GenBank/DDBJ databases">
        <title>Draft genome of the big-headed turtle Platysternon megacephalum.</title>
        <authorList>
            <person name="Gong S."/>
        </authorList>
    </citation>
    <scope>NUCLEOTIDE SEQUENCE [LARGE SCALE GENOMIC DNA]</scope>
    <source>
        <strain evidence="1">DO16091913</strain>
        <tissue evidence="1">Muscle</tissue>
    </source>
</reference>
<organism evidence="1 2">
    <name type="scientific">Platysternon megacephalum</name>
    <name type="common">big-headed turtle</name>
    <dbReference type="NCBI Taxonomy" id="55544"/>
    <lineage>
        <taxon>Eukaryota</taxon>
        <taxon>Metazoa</taxon>
        <taxon>Chordata</taxon>
        <taxon>Craniata</taxon>
        <taxon>Vertebrata</taxon>
        <taxon>Euteleostomi</taxon>
        <taxon>Archelosauria</taxon>
        <taxon>Testudinata</taxon>
        <taxon>Testudines</taxon>
        <taxon>Cryptodira</taxon>
        <taxon>Durocryptodira</taxon>
        <taxon>Testudinoidea</taxon>
        <taxon>Platysternidae</taxon>
        <taxon>Platysternon</taxon>
    </lineage>
</organism>
<keyword evidence="1" id="KW-0645">Protease</keyword>
<protein>
    <submittedName>
        <fullName evidence="1">Carboxypeptidase</fullName>
    </submittedName>
</protein>
<dbReference type="EMBL" id="QXTE01001013">
    <property type="protein sequence ID" value="TFJ95898.1"/>
    <property type="molecule type" value="Genomic_DNA"/>
</dbReference>
<dbReference type="AlphaFoldDB" id="A0A4D9DFW8"/>
<comment type="caution">
    <text evidence="1">The sequence shown here is derived from an EMBL/GenBank/DDBJ whole genome shotgun (WGS) entry which is preliminary data.</text>
</comment>
<reference evidence="1 2" key="2">
    <citation type="submission" date="2019-04" db="EMBL/GenBank/DDBJ databases">
        <title>The genome sequence of big-headed turtle.</title>
        <authorList>
            <person name="Gong S."/>
        </authorList>
    </citation>
    <scope>NUCLEOTIDE SEQUENCE [LARGE SCALE GENOMIC DNA]</scope>
    <source>
        <strain evidence="1">DO16091913</strain>
        <tissue evidence="1">Muscle</tissue>
    </source>
</reference>
<evidence type="ECO:0000313" key="2">
    <source>
        <dbReference type="Proteomes" id="UP000297703"/>
    </source>
</evidence>
<name>A0A4D9DFW8_9SAUR</name>
<gene>
    <name evidence="1" type="ORF">DR999_PMT22374</name>
</gene>
<evidence type="ECO:0000313" key="1">
    <source>
        <dbReference type="EMBL" id="TFJ95898.1"/>
    </source>
</evidence>
<keyword evidence="1" id="KW-0121">Carboxypeptidase</keyword>
<dbReference type="Proteomes" id="UP000297703">
    <property type="component" value="Unassembled WGS sequence"/>
</dbReference>
<dbReference type="OrthoDB" id="10071849at2759"/>
<keyword evidence="1" id="KW-0378">Hydrolase</keyword>